<evidence type="ECO:0000313" key="9">
    <source>
        <dbReference type="WBParaSite" id="PSU_v2.g4041.t1"/>
    </source>
</evidence>
<proteinExistence type="predicted"/>
<feature type="transmembrane region" description="Helical" evidence="7">
    <location>
        <begin position="64"/>
        <end position="86"/>
    </location>
</feature>
<dbReference type="GO" id="GO:1905515">
    <property type="term" value="P:non-motile cilium assembly"/>
    <property type="evidence" value="ECO:0007669"/>
    <property type="project" value="TreeGrafter"/>
</dbReference>
<dbReference type="Pfam" id="PF14995">
    <property type="entry name" value="TMEM107"/>
    <property type="match status" value="1"/>
</dbReference>
<keyword evidence="4" id="KW-0970">Cilium biogenesis/degradation</keyword>
<name>A0A914YV71_9BILA</name>
<evidence type="ECO:0000256" key="4">
    <source>
        <dbReference type="ARBA" id="ARBA00022794"/>
    </source>
</evidence>
<dbReference type="GO" id="GO:0036038">
    <property type="term" value="C:MKS complex"/>
    <property type="evidence" value="ECO:0007669"/>
    <property type="project" value="TreeGrafter"/>
</dbReference>
<dbReference type="InterPro" id="IPR029248">
    <property type="entry name" value="TMEM107"/>
</dbReference>
<evidence type="ECO:0000256" key="5">
    <source>
        <dbReference type="ARBA" id="ARBA00022989"/>
    </source>
</evidence>
<evidence type="ECO:0000256" key="1">
    <source>
        <dbReference type="ARBA" id="ARBA00004141"/>
    </source>
</evidence>
<evidence type="ECO:0000313" key="8">
    <source>
        <dbReference type="Proteomes" id="UP000887577"/>
    </source>
</evidence>
<protein>
    <recommendedName>
        <fullName evidence="2">Transmembrane protein 107</fullName>
    </recommendedName>
</protein>
<keyword evidence="8" id="KW-1185">Reference proteome</keyword>
<dbReference type="GO" id="GO:0016020">
    <property type="term" value="C:membrane"/>
    <property type="evidence" value="ECO:0007669"/>
    <property type="project" value="UniProtKB-SubCell"/>
</dbReference>
<dbReference type="PANTHER" id="PTHR34341">
    <property type="entry name" value="TRANSMEMBRANE PROTEIN 107"/>
    <property type="match status" value="1"/>
</dbReference>
<keyword evidence="6 7" id="KW-0472">Membrane</keyword>
<accession>A0A914YV71</accession>
<comment type="subcellular location">
    <subcellularLocation>
        <location evidence="1">Membrane</location>
        <topology evidence="1">Multi-pass membrane protein</topology>
    </subcellularLocation>
</comment>
<evidence type="ECO:0000256" key="7">
    <source>
        <dbReference type="SAM" id="Phobius"/>
    </source>
</evidence>
<dbReference type="WBParaSite" id="PSU_v2.g4041.t1">
    <property type="protein sequence ID" value="PSU_v2.g4041.t1"/>
    <property type="gene ID" value="PSU_v2.g4041"/>
</dbReference>
<dbReference type="AlphaFoldDB" id="A0A914YV71"/>
<dbReference type="PANTHER" id="PTHR34341:SF1">
    <property type="entry name" value="TRANSMEMBRANE PROTEIN 107"/>
    <property type="match status" value="1"/>
</dbReference>
<keyword evidence="3 7" id="KW-0812">Transmembrane</keyword>
<sequence length="123" mass="14034">MARATILFCAIFDKTEFVYASLPFGEALKQEVEDYDASITVCLALSLIFAILEIVFMFRQIPSVFVSCYSLLSHVISSIFLCKFTVDYHPVSHFWIVFGFGSCPTLMLQLFIFANSFNKRKIC</sequence>
<evidence type="ECO:0000256" key="3">
    <source>
        <dbReference type="ARBA" id="ARBA00022692"/>
    </source>
</evidence>
<feature type="transmembrane region" description="Helical" evidence="7">
    <location>
        <begin position="92"/>
        <end position="114"/>
    </location>
</feature>
<organism evidence="8 9">
    <name type="scientific">Panagrolaimus superbus</name>
    <dbReference type="NCBI Taxonomy" id="310955"/>
    <lineage>
        <taxon>Eukaryota</taxon>
        <taxon>Metazoa</taxon>
        <taxon>Ecdysozoa</taxon>
        <taxon>Nematoda</taxon>
        <taxon>Chromadorea</taxon>
        <taxon>Rhabditida</taxon>
        <taxon>Tylenchina</taxon>
        <taxon>Panagrolaimomorpha</taxon>
        <taxon>Panagrolaimoidea</taxon>
        <taxon>Panagrolaimidae</taxon>
        <taxon>Panagrolaimus</taxon>
    </lineage>
</organism>
<feature type="transmembrane region" description="Helical" evidence="7">
    <location>
        <begin position="36"/>
        <end position="57"/>
    </location>
</feature>
<reference evidence="9" key="1">
    <citation type="submission" date="2022-11" db="UniProtKB">
        <authorList>
            <consortium name="WormBaseParasite"/>
        </authorList>
    </citation>
    <scope>IDENTIFICATION</scope>
</reference>
<dbReference type="GO" id="GO:1904491">
    <property type="term" value="P:protein localization to ciliary transition zone"/>
    <property type="evidence" value="ECO:0007669"/>
    <property type="project" value="TreeGrafter"/>
</dbReference>
<keyword evidence="5 7" id="KW-1133">Transmembrane helix</keyword>
<evidence type="ECO:0000256" key="2">
    <source>
        <dbReference type="ARBA" id="ARBA00015652"/>
    </source>
</evidence>
<dbReference type="Proteomes" id="UP000887577">
    <property type="component" value="Unplaced"/>
</dbReference>
<evidence type="ECO:0000256" key="6">
    <source>
        <dbReference type="ARBA" id="ARBA00023136"/>
    </source>
</evidence>